<accession>A0A2P1PZM4</accession>
<organism evidence="3 4">
    <name type="scientific">Ahniella affigens</name>
    <dbReference type="NCBI Taxonomy" id="2021234"/>
    <lineage>
        <taxon>Bacteria</taxon>
        <taxon>Pseudomonadati</taxon>
        <taxon>Pseudomonadota</taxon>
        <taxon>Gammaproteobacteria</taxon>
        <taxon>Lysobacterales</taxon>
        <taxon>Rhodanobacteraceae</taxon>
        <taxon>Ahniella</taxon>
    </lineage>
</organism>
<geneLocation type="plasmid" evidence="3">
    <name>unnamed</name>
</geneLocation>
<dbReference type="PANTHER" id="PTHR11102">
    <property type="entry name" value="SEL-1-LIKE PROTEIN"/>
    <property type="match status" value="1"/>
</dbReference>
<reference evidence="3 4" key="2">
    <citation type="submission" date="2018-03" db="EMBL/GenBank/DDBJ databases">
        <authorList>
            <person name="Keele B.F."/>
        </authorList>
    </citation>
    <scope>NUCLEOTIDE SEQUENCE [LARGE SCALE GENOMIC DNA]</scope>
    <source>
        <strain evidence="3 4">D13</strain>
        <plasmid evidence="4">Plasmid unnamed</plasmid>
    </source>
</reference>
<dbReference type="OrthoDB" id="5952899at2"/>
<name>A0A2P1PZM4_9GAMM</name>
<evidence type="ECO:0000256" key="2">
    <source>
        <dbReference type="SAM" id="SignalP"/>
    </source>
</evidence>
<dbReference type="InterPro" id="IPR050767">
    <property type="entry name" value="Sel1_AlgK"/>
</dbReference>
<sequence length="558" mass="59996">MLMKKTLIALALAAAIGVASTTRSNSQLDELIERATSGDIAAQRELGQAYLQGTDVARDDGQGVSWLTQAADAKDTEAAYLLGDYYGRMAASSPRPNLILLQKQAQYLKTAAIAGHPKATLDMAELLLTRASAEDVPEEKRARAIADGELLLRHGADNGYVPAMIDLADRLETGRGIKANPEESLSYRERAATKGDKPSQYRLYTFYSDQQNPRRSETRARLWLKRAADAGHGQASADYARMLMSGQGTPKNLDLAAKYVAAAEAASVPDSVQLRKDLDAQRKVVDQRTAAEVLATTDALAPPSIPPKPDAIVRPPETLNDSGTESADSLLTDPVVAQFSSQIQALEERLQALGTHAEDLKAQVAERDSRIAELQRERDAALAWRAQSESAIAKINRVLVESGMAPIKLRDPPKFQKPYQEKAPVLAVVPSPSNGADDYAKGIVSMRAKRYEEARTLFERASSRGHTGAANNLGLMLVRGLGGPPAVDKGIALLVKAANAGSASAAESLAAMYDFGIGVERDRNLAIEYYELAVRRGSEKAKTGLARLQSDSPALSQL</sequence>
<keyword evidence="4" id="KW-1185">Reference proteome</keyword>
<feature type="signal peptide" evidence="2">
    <location>
        <begin position="1"/>
        <end position="19"/>
    </location>
</feature>
<evidence type="ECO:0008006" key="5">
    <source>
        <dbReference type="Google" id="ProtNLM"/>
    </source>
</evidence>
<dbReference type="InterPro" id="IPR006597">
    <property type="entry name" value="Sel1-like"/>
</dbReference>
<protein>
    <recommendedName>
        <fullName evidence="5">Sel1 repeat family protein</fullName>
    </recommendedName>
</protein>
<evidence type="ECO:0000313" key="3">
    <source>
        <dbReference type="EMBL" id="AVQ00265.1"/>
    </source>
</evidence>
<keyword evidence="3" id="KW-0614">Plasmid</keyword>
<keyword evidence="1" id="KW-0175">Coiled coil</keyword>
<gene>
    <name evidence="3" type="ORF">C7S18_23500</name>
</gene>
<feature type="coiled-coil region" evidence="1">
    <location>
        <begin position="336"/>
        <end position="377"/>
    </location>
</feature>
<dbReference type="PANTHER" id="PTHR11102:SF160">
    <property type="entry name" value="ERAD-ASSOCIATED E3 UBIQUITIN-PROTEIN LIGASE COMPONENT HRD3"/>
    <property type="match status" value="1"/>
</dbReference>
<dbReference type="KEGG" id="xba:C7S18_23500"/>
<dbReference type="InterPro" id="IPR011990">
    <property type="entry name" value="TPR-like_helical_dom_sf"/>
</dbReference>
<dbReference type="Gene3D" id="1.25.40.10">
    <property type="entry name" value="Tetratricopeptide repeat domain"/>
    <property type="match status" value="3"/>
</dbReference>
<evidence type="ECO:0000313" key="4">
    <source>
        <dbReference type="Proteomes" id="UP000241074"/>
    </source>
</evidence>
<dbReference type="Pfam" id="PF08238">
    <property type="entry name" value="Sel1"/>
    <property type="match status" value="8"/>
</dbReference>
<dbReference type="EMBL" id="CP027861">
    <property type="protein sequence ID" value="AVQ00265.1"/>
    <property type="molecule type" value="Genomic_DNA"/>
</dbReference>
<dbReference type="SUPFAM" id="SSF81901">
    <property type="entry name" value="HCP-like"/>
    <property type="match status" value="2"/>
</dbReference>
<proteinExistence type="predicted"/>
<dbReference type="SMART" id="SM00671">
    <property type="entry name" value="SEL1"/>
    <property type="match status" value="7"/>
</dbReference>
<keyword evidence="2" id="KW-0732">Signal</keyword>
<dbReference type="AlphaFoldDB" id="A0A2P1PZM4"/>
<feature type="chain" id="PRO_5015123499" description="Sel1 repeat family protein" evidence="2">
    <location>
        <begin position="20"/>
        <end position="558"/>
    </location>
</feature>
<evidence type="ECO:0000256" key="1">
    <source>
        <dbReference type="SAM" id="Coils"/>
    </source>
</evidence>
<reference evidence="3 4" key="1">
    <citation type="submission" date="2018-03" db="EMBL/GenBank/DDBJ databases">
        <title>Ahniella affigens gen. nov., sp. nov., a gammaproteobacterium isolated from sandy soil near a stream.</title>
        <authorList>
            <person name="Ko Y."/>
            <person name="Kim J.-H."/>
        </authorList>
    </citation>
    <scope>NUCLEOTIDE SEQUENCE [LARGE SCALE GENOMIC DNA]</scope>
    <source>
        <strain evidence="3 4">D13</strain>
        <plasmid evidence="4">Plasmid unnamed</plasmid>
    </source>
</reference>
<dbReference type="Proteomes" id="UP000241074">
    <property type="component" value="Plasmid unnamed"/>
</dbReference>